<dbReference type="Proteomes" id="UP000325313">
    <property type="component" value="Unassembled WGS sequence"/>
</dbReference>
<sequence>MHVAAASSGPSLGVSKPLDLRTWQTVCVATVAWLSIRRPPIVRHPSWQTAMPVTFALVVVASSARIRLAIEPHTLISKTQFGTLQ</sequence>
<reference evidence="3 4" key="1">
    <citation type="submission" date="2019-05" db="EMBL/GenBank/DDBJ databases">
        <title>Emergence of the Ug99 lineage of the wheat stem rust pathogen through somatic hybridization.</title>
        <authorList>
            <person name="Li F."/>
            <person name="Upadhyaya N.M."/>
            <person name="Sperschneider J."/>
            <person name="Matny O."/>
            <person name="Nguyen-Phuc H."/>
            <person name="Mago R."/>
            <person name="Raley C."/>
            <person name="Miller M.E."/>
            <person name="Silverstein K.A.T."/>
            <person name="Henningsen E."/>
            <person name="Hirsch C.D."/>
            <person name="Visser B."/>
            <person name="Pretorius Z.A."/>
            <person name="Steffenson B.J."/>
            <person name="Schwessinger B."/>
            <person name="Dodds P.N."/>
            <person name="Figueroa M."/>
        </authorList>
    </citation>
    <scope>NUCLEOTIDE SEQUENCE [LARGE SCALE GENOMIC DNA]</scope>
    <source>
        <strain evidence="1">21-0</strain>
        <strain evidence="2 4">Ug99</strain>
    </source>
</reference>
<comment type="caution">
    <text evidence="1">The sequence shown here is derived from an EMBL/GenBank/DDBJ whole genome shotgun (WGS) entry which is preliminary data.</text>
</comment>
<dbReference type="AlphaFoldDB" id="A0A5B0PBN8"/>
<evidence type="ECO:0000313" key="3">
    <source>
        <dbReference type="Proteomes" id="UP000324748"/>
    </source>
</evidence>
<evidence type="ECO:0000313" key="4">
    <source>
        <dbReference type="Proteomes" id="UP000325313"/>
    </source>
</evidence>
<proteinExistence type="predicted"/>
<evidence type="ECO:0000313" key="1">
    <source>
        <dbReference type="EMBL" id="KAA1097758.1"/>
    </source>
</evidence>
<gene>
    <name evidence="1" type="ORF">PGT21_019071</name>
    <name evidence="2" type="ORF">PGTUg99_011682</name>
</gene>
<organism evidence="1 3">
    <name type="scientific">Puccinia graminis f. sp. tritici</name>
    <dbReference type="NCBI Taxonomy" id="56615"/>
    <lineage>
        <taxon>Eukaryota</taxon>
        <taxon>Fungi</taxon>
        <taxon>Dikarya</taxon>
        <taxon>Basidiomycota</taxon>
        <taxon>Pucciniomycotina</taxon>
        <taxon>Pucciniomycetes</taxon>
        <taxon>Pucciniales</taxon>
        <taxon>Pucciniaceae</taxon>
        <taxon>Puccinia</taxon>
    </lineage>
</organism>
<accession>A0A5B0PBN8</accession>
<dbReference type="EMBL" id="VSWC01000066">
    <property type="protein sequence ID" value="KAA1097758.1"/>
    <property type="molecule type" value="Genomic_DNA"/>
</dbReference>
<name>A0A5B0PBN8_PUCGR</name>
<evidence type="ECO:0000313" key="2">
    <source>
        <dbReference type="EMBL" id="KAA1126014.1"/>
    </source>
</evidence>
<dbReference type="Proteomes" id="UP000324748">
    <property type="component" value="Unassembled WGS sequence"/>
</dbReference>
<dbReference type="EMBL" id="VDEP01000173">
    <property type="protein sequence ID" value="KAA1126014.1"/>
    <property type="molecule type" value="Genomic_DNA"/>
</dbReference>
<keyword evidence="3" id="KW-1185">Reference proteome</keyword>
<protein>
    <submittedName>
        <fullName evidence="1">Uncharacterized protein</fullName>
    </submittedName>
</protein>